<feature type="transmembrane region" description="Helical" evidence="7">
    <location>
        <begin position="162"/>
        <end position="183"/>
    </location>
</feature>
<gene>
    <name evidence="9" type="ORF">WHI96_11455</name>
</gene>
<feature type="transmembrane region" description="Helical" evidence="7">
    <location>
        <begin position="214"/>
        <end position="233"/>
    </location>
</feature>
<evidence type="ECO:0000256" key="2">
    <source>
        <dbReference type="ARBA" id="ARBA00022692"/>
    </source>
</evidence>
<dbReference type="PANTHER" id="PTHR30627">
    <property type="entry name" value="PEPTIDOGLYCAN D,D-TRANSPEPTIDASE"/>
    <property type="match status" value="1"/>
</dbReference>
<evidence type="ECO:0000256" key="3">
    <source>
        <dbReference type="ARBA" id="ARBA00022960"/>
    </source>
</evidence>
<dbReference type="Proteomes" id="UP001464923">
    <property type="component" value="Unassembled WGS sequence"/>
</dbReference>
<organism evidence="9 10">
    <name type="scientific">Pseudonocardia tropica</name>
    <dbReference type="NCBI Taxonomy" id="681289"/>
    <lineage>
        <taxon>Bacteria</taxon>
        <taxon>Bacillati</taxon>
        <taxon>Actinomycetota</taxon>
        <taxon>Actinomycetes</taxon>
        <taxon>Pseudonocardiales</taxon>
        <taxon>Pseudonocardiaceae</taxon>
        <taxon>Pseudonocardia</taxon>
    </lineage>
</organism>
<feature type="transmembrane region" description="Helical" evidence="7">
    <location>
        <begin position="541"/>
        <end position="564"/>
    </location>
</feature>
<evidence type="ECO:0000256" key="1">
    <source>
        <dbReference type="ARBA" id="ARBA00004141"/>
    </source>
</evidence>
<protein>
    <submittedName>
        <fullName evidence="9">Penicillin-binding transpeptidase domain-containing protein</fullName>
    </submittedName>
</protein>
<dbReference type="InterPro" id="IPR050515">
    <property type="entry name" value="Beta-lactam/transpept"/>
</dbReference>
<proteinExistence type="predicted"/>
<feature type="transmembrane region" description="Helical" evidence="7">
    <location>
        <begin position="473"/>
        <end position="496"/>
    </location>
</feature>
<dbReference type="InterPro" id="IPR001460">
    <property type="entry name" value="PCN-bd_Tpept"/>
</dbReference>
<dbReference type="PANTHER" id="PTHR30627:SF24">
    <property type="entry name" value="PENICILLIN-BINDING PROTEIN 4B"/>
    <property type="match status" value="1"/>
</dbReference>
<keyword evidence="4 7" id="KW-1133">Transmembrane helix</keyword>
<evidence type="ECO:0000259" key="8">
    <source>
        <dbReference type="Pfam" id="PF00905"/>
    </source>
</evidence>
<feature type="transmembrane region" description="Helical" evidence="7">
    <location>
        <begin position="82"/>
        <end position="103"/>
    </location>
</feature>
<feature type="transmembrane region" description="Helical" evidence="7">
    <location>
        <begin position="585"/>
        <end position="605"/>
    </location>
</feature>
<feature type="transmembrane region" description="Helical" evidence="7">
    <location>
        <begin position="13"/>
        <end position="35"/>
    </location>
</feature>
<dbReference type="EMBL" id="JBEDNP010000005">
    <property type="protein sequence ID" value="MEQ3539441.1"/>
    <property type="molecule type" value="Genomic_DNA"/>
</dbReference>
<evidence type="ECO:0000256" key="5">
    <source>
        <dbReference type="ARBA" id="ARBA00023136"/>
    </source>
</evidence>
<keyword evidence="5 7" id="KW-0472">Membrane</keyword>
<reference evidence="9 10" key="1">
    <citation type="submission" date="2024-03" db="EMBL/GenBank/DDBJ databases">
        <title>Draft genome sequence of Pseudonocardia tropica JCM 19149.</title>
        <authorList>
            <person name="Butdee W."/>
            <person name="Duangmal K."/>
        </authorList>
    </citation>
    <scope>NUCLEOTIDE SEQUENCE [LARGE SCALE GENOMIC DNA]</scope>
    <source>
        <strain evidence="9 10">JCM 19149</strain>
    </source>
</reference>
<dbReference type="InterPro" id="IPR001182">
    <property type="entry name" value="FtsW/RodA"/>
</dbReference>
<feature type="transmembrane region" description="Helical" evidence="7">
    <location>
        <begin position="115"/>
        <end position="142"/>
    </location>
</feature>
<sequence>MLTWLVDQLLLRAAANLVVLAGLVVSAGVTARLLLRPGSAPAVAAAGAVLPRGPGGRGGAAQLVAGPALVTAGFLASGASDVAWSLIGVLLVALCAGLASWLLRVAHRDRGEDRVAPAALAVLGATSALAVTGVLLVVRLVVVPDPDAATSAIVEGPTVRTAVETLVLPFAVVAAVCAVLLLVRAGRLRVVRRGAAALLDRVTRRRRASTGRRWESTLLLEGLLLVAVLAPLVEGSPNLTVARIATPEYAKPLYLLVLAVLLANLAVLFHPPQGWRARERSTWRPIVPLAIVAFGSAARSDLGPLVPALAGMLAMYWSVLRAEARAAQLRSGAPDDAAGRRRVRREALAAGRPLLIPALGSLAALGLAVLAHPYIANRVRTWWEPWVYPWVSPCVPPPAGSAPPFEVPDGSVACQEALQTYVAGRLSQISQSLAAVADGGLWGRGLPDTITGRIPAGSTDFVLAVTWNKLGGLAVLALSVLVVLLGVALVTLYRDLRPGARAGDPGRLLAAGAAGMLVGQYLFVLAATLNVVPHSGITAPWLSRGGQSTLAVTLVVLLAVAAGYRGGRPAAPDPRPARPALRTTAATAGALALAACVLMTGWVVVRPYSGHAEDLPLCRDPLVPVDPDRCTTDRFRTARAAVTVTLAGVPAYRQERAGAGWVPVGEPAVTRADLAGILDDGGGGMVDAAVVEQAGGVPVTSAVRRLVPPVLTGTPDVQLDLTVDPALQHATATALDAEAGGPPLAGGAVLLDARTGHVLAAASVPAAVQDAADPAVEAARQEARDAVNDGRAMGERRADGSIRDLTPDEADACRDDRVPDDPQRCWRWLAGPAGDTAELRRYVGDDPDATVPAAGVDRATAGRYGVGSTFKVVVAATYLRRPGTGAEDRIPAPQQVDRPGTAPVRNAGRGACAGTGDDGRISLRTALAVSCNTAFAALAAELGWPAIRDTAVDLGFGTPTRAADWRSGPDFGAASLVPDDDASGLANLALGGGTVQASPLQMASVMATVAADGTASAPGIVGGARASGTSGPSVATEPERRRVLTPEQAGELRRALGATVESGTASRLRLPAALRDRPAGERAWVKTGTHELFPPGTDPPREVFARQVAWITGFVQTGGGPVAFAVALETRDEAAGAARARAITEALLDAVVEGRR</sequence>
<accession>A0ABV1JU12</accession>
<name>A0ABV1JU12_9PSEU</name>
<dbReference type="SUPFAM" id="SSF56601">
    <property type="entry name" value="beta-lactamase/transpeptidase-like"/>
    <property type="match status" value="1"/>
</dbReference>
<dbReference type="Pfam" id="PF00905">
    <property type="entry name" value="Transpeptidase"/>
    <property type="match status" value="1"/>
</dbReference>
<keyword evidence="2 7" id="KW-0812">Transmembrane</keyword>
<feature type="transmembrane region" description="Helical" evidence="7">
    <location>
        <begin position="508"/>
        <end position="529"/>
    </location>
</feature>
<keyword evidence="3" id="KW-0133">Cell shape</keyword>
<dbReference type="InterPro" id="IPR012338">
    <property type="entry name" value="Beta-lactam/transpept-like"/>
</dbReference>
<dbReference type="RefSeq" id="WP_345647539.1">
    <property type="nucleotide sequence ID" value="NZ_BAABLY010000052.1"/>
</dbReference>
<feature type="region of interest" description="Disordered" evidence="6">
    <location>
        <begin position="784"/>
        <end position="817"/>
    </location>
</feature>
<comment type="subcellular location">
    <subcellularLocation>
        <location evidence="1">Membrane</location>
        <topology evidence="1">Multi-pass membrane protein</topology>
    </subcellularLocation>
</comment>
<evidence type="ECO:0000256" key="4">
    <source>
        <dbReference type="ARBA" id="ARBA00022989"/>
    </source>
</evidence>
<evidence type="ECO:0000256" key="7">
    <source>
        <dbReference type="SAM" id="Phobius"/>
    </source>
</evidence>
<dbReference type="Pfam" id="PF01098">
    <property type="entry name" value="FTSW_RODA_SPOVE"/>
    <property type="match status" value="1"/>
</dbReference>
<feature type="transmembrane region" description="Helical" evidence="7">
    <location>
        <begin position="253"/>
        <end position="270"/>
    </location>
</feature>
<keyword evidence="10" id="KW-1185">Reference proteome</keyword>
<feature type="region of interest" description="Disordered" evidence="6">
    <location>
        <begin position="885"/>
        <end position="911"/>
    </location>
</feature>
<comment type="caution">
    <text evidence="9">The sequence shown here is derived from an EMBL/GenBank/DDBJ whole genome shotgun (WGS) entry which is preliminary data.</text>
</comment>
<evidence type="ECO:0000313" key="10">
    <source>
        <dbReference type="Proteomes" id="UP001464923"/>
    </source>
</evidence>
<dbReference type="Gene3D" id="3.40.710.10">
    <property type="entry name" value="DD-peptidase/beta-lactamase superfamily"/>
    <property type="match status" value="1"/>
</dbReference>
<evidence type="ECO:0000256" key="6">
    <source>
        <dbReference type="SAM" id="MobiDB-lite"/>
    </source>
</evidence>
<feature type="domain" description="Penicillin-binding protein transpeptidase" evidence="8">
    <location>
        <begin position="857"/>
        <end position="1148"/>
    </location>
</feature>
<evidence type="ECO:0000313" key="9">
    <source>
        <dbReference type="EMBL" id="MEQ3539441.1"/>
    </source>
</evidence>
<feature type="transmembrane region" description="Helical" evidence="7">
    <location>
        <begin position="354"/>
        <end position="375"/>
    </location>
</feature>